<accession>A0ABV2R282</accession>
<dbReference type="EMBL" id="JBEPSM010000002">
    <property type="protein sequence ID" value="MET4635367.1"/>
    <property type="molecule type" value="Genomic_DNA"/>
</dbReference>
<protein>
    <submittedName>
        <fullName evidence="1">Uncharacterized protein</fullName>
    </submittedName>
</protein>
<organism evidence="1 2">
    <name type="scientific">Kaistia defluvii</name>
    <dbReference type="NCBI Taxonomy" id="410841"/>
    <lineage>
        <taxon>Bacteria</taxon>
        <taxon>Pseudomonadati</taxon>
        <taxon>Pseudomonadota</taxon>
        <taxon>Alphaproteobacteria</taxon>
        <taxon>Hyphomicrobiales</taxon>
        <taxon>Kaistiaceae</taxon>
        <taxon>Kaistia</taxon>
    </lineage>
</organism>
<evidence type="ECO:0000313" key="1">
    <source>
        <dbReference type="EMBL" id="MET4635367.1"/>
    </source>
</evidence>
<sequence length="86" mass="9516">MGGNGKPVFALQAYIQNNDIGRSYSVSPIEFGSVVKSMYVQAQPRQAKHHFLAEILVVIDVIDEGRSRLSRHELTADHKDTASATF</sequence>
<gene>
    <name evidence="1" type="ORF">ABIE08_003313</name>
</gene>
<keyword evidence="2" id="KW-1185">Reference proteome</keyword>
<reference evidence="1 2" key="1">
    <citation type="submission" date="2024-06" db="EMBL/GenBank/DDBJ databases">
        <title>Sorghum-associated microbial communities from plants grown in Nebraska, USA.</title>
        <authorList>
            <person name="Schachtman D."/>
        </authorList>
    </citation>
    <scope>NUCLEOTIDE SEQUENCE [LARGE SCALE GENOMIC DNA]</scope>
    <source>
        <strain evidence="1 2">3207</strain>
    </source>
</reference>
<name>A0ABV2R282_9HYPH</name>
<dbReference type="Proteomes" id="UP001549321">
    <property type="component" value="Unassembled WGS sequence"/>
</dbReference>
<evidence type="ECO:0000313" key="2">
    <source>
        <dbReference type="Proteomes" id="UP001549321"/>
    </source>
</evidence>
<proteinExistence type="predicted"/>
<comment type="caution">
    <text evidence="1">The sequence shown here is derived from an EMBL/GenBank/DDBJ whole genome shotgun (WGS) entry which is preliminary data.</text>
</comment>